<name>A0A926NVB0_9SPHI</name>
<feature type="signal peptide" evidence="1">
    <location>
        <begin position="1"/>
        <end position="23"/>
    </location>
</feature>
<protein>
    <submittedName>
        <fullName evidence="2">Uncharacterized protein</fullName>
    </submittedName>
</protein>
<gene>
    <name evidence="2" type="ORF">IDJ76_04965</name>
</gene>
<dbReference type="RefSeq" id="WP_191161383.1">
    <property type="nucleotide sequence ID" value="NZ_JACWMX010000002.1"/>
</dbReference>
<evidence type="ECO:0000313" key="3">
    <source>
        <dbReference type="Proteomes" id="UP000619078"/>
    </source>
</evidence>
<accession>A0A926NVB0</accession>
<feature type="chain" id="PRO_5037228609" evidence="1">
    <location>
        <begin position="24"/>
        <end position="335"/>
    </location>
</feature>
<evidence type="ECO:0000313" key="2">
    <source>
        <dbReference type="EMBL" id="MBD1392443.1"/>
    </source>
</evidence>
<keyword evidence="3" id="KW-1185">Reference proteome</keyword>
<comment type="caution">
    <text evidence="2">The sequence shown here is derived from an EMBL/GenBank/DDBJ whole genome shotgun (WGS) entry which is preliminary data.</text>
</comment>
<dbReference type="Proteomes" id="UP000619078">
    <property type="component" value="Unassembled WGS sequence"/>
</dbReference>
<reference evidence="2" key="1">
    <citation type="submission" date="2020-09" db="EMBL/GenBank/DDBJ databases">
        <title>Novel species of Mucilaginibacter isolated from a glacier on the Tibetan Plateau.</title>
        <authorList>
            <person name="Liu Q."/>
            <person name="Xin Y.-H."/>
        </authorList>
    </citation>
    <scope>NUCLEOTIDE SEQUENCE</scope>
    <source>
        <strain evidence="2">ZB1P21</strain>
    </source>
</reference>
<evidence type="ECO:0000256" key="1">
    <source>
        <dbReference type="SAM" id="SignalP"/>
    </source>
</evidence>
<sequence length="335" mass="36345">MKKHNTLIFSAIALLFSTSAVQAQFGGLGKKLIDKGSEMVSGGGLNKILKQPQAITTSFKDVDKTGSKPTTFMEGQQPQPLYLLPKATDGGYKLCAGFFEMTSKSYCLHAGTRGPSSGDGYMLAPVLGPKSDVVILILKHSEKHPNVKQHDIQVLLWSIIARTKFADMGTDIKLTASTLLSPQELLLLEGGALGVLPESIMIKAKDQLPAAIQNIFEAENNIRRLAASGNSSYEEMEKYAIIAGIAPQPDPAVPSGIWSLHPDGYYIRFFPSGYSITRVQIYVPKELINTKPDLVYDGPKGIACPANVGSQRLAQTNEPLNPDYTKKLTTICFTK</sequence>
<proteinExistence type="predicted"/>
<organism evidence="2 3">
    <name type="scientific">Mucilaginibacter glaciei</name>
    <dbReference type="NCBI Taxonomy" id="2772109"/>
    <lineage>
        <taxon>Bacteria</taxon>
        <taxon>Pseudomonadati</taxon>
        <taxon>Bacteroidota</taxon>
        <taxon>Sphingobacteriia</taxon>
        <taxon>Sphingobacteriales</taxon>
        <taxon>Sphingobacteriaceae</taxon>
        <taxon>Mucilaginibacter</taxon>
    </lineage>
</organism>
<dbReference type="EMBL" id="JACWMX010000002">
    <property type="protein sequence ID" value="MBD1392443.1"/>
    <property type="molecule type" value="Genomic_DNA"/>
</dbReference>
<keyword evidence="1" id="KW-0732">Signal</keyword>
<dbReference type="AlphaFoldDB" id="A0A926NVB0"/>